<sequence>MTESIKTILVPVDGSRHAAAGARYADRLARALGASVELLHAFPESPRALMERLGNTVEQAVVSRMTEDAFEAMRADSASRAFSRARSLLPDDAVAMTERTLAGDPANAVATHARASDAPMIVMGRRGLGRVREFLLGSVSEGVLYNATCPVTVVSDEDDVAGRVLVVPVDGSDPSMAAVRHAAMLAGSTGAAIHLLHVFPSSPREIPGVGGSMAEMAGIGPFSEHSFSKLADESAAKAFAQARERIGTAGIEVVDVRRGGDPATAINAYSREVGEGEVIIGARGLSRLENFLMGSVSRRVVHGAHCPVTIVH</sequence>
<dbReference type="InterPro" id="IPR006015">
    <property type="entry name" value="Universal_stress_UspA"/>
</dbReference>
<reference evidence="3 4" key="1">
    <citation type="submission" date="2016-10" db="EMBL/GenBank/DDBJ databases">
        <authorList>
            <person name="de Groot N.N."/>
        </authorList>
    </citation>
    <scope>NUCLEOTIDE SEQUENCE [LARGE SCALE GENOMIC DNA]</scope>
    <source>
        <strain evidence="3 4">CGMCC 1.6291</strain>
    </source>
</reference>
<dbReference type="Pfam" id="PF00582">
    <property type="entry name" value="Usp"/>
    <property type="match status" value="2"/>
</dbReference>
<keyword evidence="4" id="KW-1185">Reference proteome</keyword>
<dbReference type="AlphaFoldDB" id="A0A1H8S1Q2"/>
<dbReference type="InterPro" id="IPR006016">
    <property type="entry name" value="UspA"/>
</dbReference>
<dbReference type="EMBL" id="FOEG01000002">
    <property type="protein sequence ID" value="SEO72879.1"/>
    <property type="molecule type" value="Genomic_DNA"/>
</dbReference>
<dbReference type="PANTHER" id="PTHR46268:SF6">
    <property type="entry name" value="UNIVERSAL STRESS PROTEIN UP12"/>
    <property type="match status" value="1"/>
</dbReference>
<proteinExistence type="inferred from homology"/>
<evidence type="ECO:0000313" key="4">
    <source>
        <dbReference type="Proteomes" id="UP000199657"/>
    </source>
</evidence>
<protein>
    <submittedName>
        <fullName evidence="3">Nucleotide-binding universal stress protein, UspA family</fullName>
    </submittedName>
</protein>
<feature type="domain" description="UspA" evidence="2">
    <location>
        <begin position="5"/>
        <end position="154"/>
    </location>
</feature>
<accession>A0A1H8S1Q2</accession>
<evidence type="ECO:0000256" key="1">
    <source>
        <dbReference type="ARBA" id="ARBA00008791"/>
    </source>
</evidence>
<evidence type="ECO:0000313" key="3">
    <source>
        <dbReference type="EMBL" id="SEO72879.1"/>
    </source>
</evidence>
<dbReference type="InterPro" id="IPR014729">
    <property type="entry name" value="Rossmann-like_a/b/a_fold"/>
</dbReference>
<comment type="similarity">
    <text evidence="1">Belongs to the universal stress protein A family.</text>
</comment>
<dbReference type="CDD" id="cd00293">
    <property type="entry name" value="USP-like"/>
    <property type="match status" value="2"/>
</dbReference>
<name>A0A1H8S1Q2_9GAMM</name>
<dbReference type="Gene3D" id="3.40.50.620">
    <property type="entry name" value="HUPs"/>
    <property type="match status" value="2"/>
</dbReference>
<dbReference type="SUPFAM" id="SSF52402">
    <property type="entry name" value="Adenine nucleotide alpha hydrolases-like"/>
    <property type="match status" value="2"/>
</dbReference>
<dbReference type="Proteomes" id="UP000199657">
    <property type="component" value="Unassembled WGS sequence"/>
</dbReference>
<feature type="domain" description="UspA" evidence="2">
    <location>
        <begin position="165"/>
        <end position="312"/>
    </location>
</feature>
<dbReference type="STRING" id="406100.SAMN04488052_102428"/>
<evidence type="ECO:0000259" key="2">
    <source>
        <dbReference type="Pfam" id="PF00582"/>
    </source>
</evidence>
<dbReference type="RefSeq" id="WP_091641258.1">
    <property type="nucleotide sequence ID" value="NZ_FOEG01000002.1"/>
</dbReference>
<organism evidence="3 4">
    <name type="scientific">Aquisalimonas asiatica</name>
    <dbReference type="NCBI Taxonomy" id="406100"/>
    <lineage>
        <taxon>Bacteria</taxon>
        <taxon>Pseudomonadati</taxon>
        <taxon>Pseudomonadota</taxon>
        <taxon>Gammaproteobacteria</taxon>
        <taxon>Chromatiales</taxon>
        <taxon>Ectothiorhodospiraceae</taxon>
        <taxon>Aquisalimonas</taxon>
    </lineage>
</organism>
<gene>
    <name evidence="3" type="ORF">SAMN04488052_102428</name>
</gene>
<dbReference type="PANTHER" id="PTHR46268">
    <property type="entry name" value="STRESS RESPONSE PROTEIN NHAX"/>
    <property type="match status" value="1"/>
</dbReference>
<dbReference type="PRINTS" id="PR01438">
    <property type="entry name" value="UNVRSLSTRESS"/>
</dbReference>
<dbReference type="OrthoDB" id="5567285at2"/>